<dbReference type="GO" id="GO:0051639">
    <property type="term" value="P:actin filament network formation"/>
    <property type="evidence" value="ECO:0007669"/>
    <property type="project" value="TreeGrafter"/>
</dbReference>
<feature type="domain" description="Calponin-homology (CH)" evidence="5">
    <location>
        <begin position="423"/>
        <end position="531"/>
    </location>
</feature>
<feature type="domain" description="Calponin-homology (CH)" evidence="5">
    <location>
        <begin position="28"/>
        <end position="150"/>
    </location>
</feature>
<keyword evidence="4" id="KW-0009">Actin-binding</keyword>
<dbReference type="OrthoDB" id="431378at2759"/>
<dbReference type="GO" id="GO:0051017">
    <property type="term" value="P:actin filament bundle assembly"/>
    <property type="evidence" value="ECO:0007669"/>
    <property type="project" value="InterPro"/>
</dbReference>
<reference evidence="7 9" key="2">
    <citation type="submission" date="2018-03" db="EMBL/GenBank/DDBJ databases">
        <authorList>
            <person name="Fogelqvist J."/>
        </authorList>
    </citation>
    <scope>NUCLEOTIDE SEQUENCE [LARGE SCALE GENOMIC DNA]</scope>
</reference>
<dbReference type="Proteomes" id="UP000039324">
    <property type="component" value="Unassembled WGS sequence"/>
</dbReference>
<evidence type="ECO:0000256" key="1">
    <source>
        <dbReference type="ARBA" id="ARBA00022723"/>
    </source>
</evidence>
<reference evidence="6 8" key="1">
    <citation type="submission" date="2015-02" db="EMBL/GenBank/DDBJ databases">
        <authorList>
            <person name="Chooi Y.-H."/>
        </authorList>
    </citation>
    <scope>NUCLEOTIDE SEQUENCE [LARGE SCALE GENOMIC DNA]</scope>
    <source>
        <strain evidence="6">E3</strain>
    </source>
</reference>
<feature type="domain" description="Calponin-homology (CH)" evidence="5">
    <location>
        <begin position="178"/>
        <end position="281"/>
    </location>
</feature>
<evidence type="ECO:0000256" key="2">
    <source>
        <dbReference type="ARBA" id="ARBA00022737"/>
    </source>
</evidence>
<dbReference type="EMBL" id="CDSF01000103">
    <property type="protein sequence ID" value="CEP00842.1"/>
    <property type="molecule type" value="Genomic_DNA"/>
</dbReference>
<organism evidence="6 8">
    <name type="scientific">Plasmodiophora brassicae</name>
    <name type="common">Clubroot disease agent</name>
    <dbReference type="NCBI Taxonomy" id="37360"/>
    <lineage>
        <taxon>Eukaryota</taxon>
        <taxon>Sar</taxon>
        <taxon>Rhizaria</taxon>
        <taxon>Endomyxa</taxon>
        <taxon>Phytomyxea</taxon>
        <taxon>Plasmodiophorida</taxon>
        <taxon>Plasmodiophoridae</taxon>
        <taxon>Plasmodiophora</taxon>
    </lineage>
</organism>
<dbReference type="CDD" id="cd21217">
    <property type="entry name" value="CH_PLS_FIM_rpt1"/>
    <property type="match status" value="1"/>
</dbReference>
<sequence length="539" mass="58630">MVGISNKGQSPDMIQIHGQSGGVHSFSQEEMTAFAEHINNSLANDADLSYLLPIDTTGQQLASAVTDGVLLAKLINKAVADTIDERALNKRRDGKPLSLFQVNENLNLAIASAKAIGVQTVNLGASELADGAAHPHLVLGLVWQIVKLQLLNSINLKNHPELIRLLEDGEDLAALLRLPPDQLLLRWFNYHLKNAGHKGKVANFSSDVKDSIAYTVLLHQINASKCDNSALNDADLHVRAGKVLRNATNLDVHAFITPGDIVRGNARLNLAFTASIFNTCPGLDPLTEQEAMELAGMMDDDFGDSREERAFRMWINTLGIEGVYVNGLYEDCRDGLVLLRVIDHVAPGTVDWTKVEMSPKNKFKKLSNCNYAVVLGKSLKFSLVGIGGADIVDANRKLLLALTWQLMRFHIISFLTGLGGGVRVSDDAIIAWANAQVKAAGKPSTMATFNDASLKTSQFFFDLLSAVEPRIINWDLVTPGDTDDDRLMNARYAISVARKLGATIFLLPEDIVEIKPKMIMTFTAGLMAVALSSPETASK</sequence>
<feature type="domain" description="Calponin-homology (CH)" evidence="5">
    <location>
        <begin position="305"/>
        <end position="411"/>
    </location>
</feature>
<dbReference type="AlphaFoldDB" id="A0A0G4J002"/>
<dbReference type="GO" id="GO:0005737">
    <property type="term" value="C:cytoplasm"/>
    <property type="evidence" value="ECO:0007669"/>
    <property type="project" value="TreeGrafter"/>
</dbReference>
<dbReference type="SMART" id="SM00033">
    <property type="entry name" value="CH"/>
    <property type="match status" value="4"/>
</dbReference>
<evidence type="ECO:0000313" key="8">
    <source>
        <dbReference type="Proteomes" id="UP000039324"/>
    </source>
</evidence>
<gene>
    <name evidence="6" type="ORF">PBRA_008154</name>
    <name evidence="7" type="ORF">PLBR_LOCUS9185</name>
</gene>
<dbReference type="InterPro" id="IPR001715">
    <property type="entry name" value="CH_dom"/>
</dbReference>
<name>A0A0G4J002_PLABS</name>
<dbReference type="InterPro" id="IPR036872">
    <property type="entry name" value="CH_dom_sf"/>
</dbReference>
<dbReference type="STRING" id="37360.A0A0G4J002"/>
<evidence type="ECO:0000313" key="7">
    <source>
        <dbReference type="EMBL" id="SPR01970.1"/>
    </source>
</evidence>
<dbReference type="PANTHER" id="PTHR19961:SF18">
    <property type="entry name" value="FI19014P1"/>
    <property type="match status" value="1"/>
</dbReference>
<geneLocation type="mitochondrion" evidence="7"/>
<dbReference type="Gene3D" id="1.10.418.10">
    <property type="entry name" value="Calponin-like domain"/>
    <property type="match status" value="4"/>
</dbReference>
<dbReference type="PANTHER" id="PTHR19961">
    <property type="entry name" value="FIMBRIN/PLASTIN"/>
    <property type="match status" value="1"/>
</dbReference>
<keyword evidence="3" id="KW-0106">Calcium</keyword>
<dbReference type="Proteomes" id="UP000290189">
    <property type="component" value="Unassembled WGS sequence"/>
</dbReference>
<keyword evidence="1" id="KW-0479">Metal-binding</keyword>
<keyword evidence="2" id="KW-0677">Repeat</keyword>
<dbReference type="GO" id="GO:0032432">
    <property type="term" value="C:actin filament bundle"/>
    <property type="evidence" value="ECO:0007669"/>
    <property type="project" value="TreeGrafter"/>
</dbReference>
<dbReference type="GO" id="GO:0046872">
    <property type="term" value="F:metal ion binding"/>
    <property type="evidence" value="ECO:0007669"/>
    <property type="project" value="UniProtKB-KW"/>
</dbReference>
<dbReference type="SUPFAM" id="SSF47576">
    <property type="entry name" value="Calponin-homology domain, CH-domain"/>
    <property type="match status" value="1"/>
</dbReference>
<dbReference type="OMA" id="TVNHLYV"/>
<dbReference type="PROSITE" id="PS00020">
    <property type="entry name" value="ACTININ_2"/>
    <property type="match status" value="1"/>
</dbReference>
<dbReference type="GO" id="GO:0005884">
    <property type="term" value="C:actin filament"/>
    <property type="evidence" value="ECO:0007669"/>
    <property type="project" value="TreeGrafter"/>
</dbReference>
<dbReference type="CDD" id="cd21220">
    <property type="entry name" value="CH_PLS_FIM_rpt4"/>
    <property type="match status" value="1"/>
</dbReference>
<evidence type="ECO:0000313" key="9">
    <source>
        <dbReference type="Proteomes" id="UP000290189"/>
    </source>
</evidence>
<dbReference type="InterPro" id="IPR001589">
    <property type="entry name" value="Actinin_actin-bd_CS"/>
</dbReference>
<dbReference type="FunFam" id="1.10.418.10:FF:000010">
    <property type="entry name" value="Plastin-3 isoform 1"/>
    <property type="match status" value="1"/>
</dbReference>
<evidence type="ECO:0000256" key="4">
    <source>
        <dbReference type="ARBA" id="ARBA00023203"/>
    </source>
</evidence>
<evidence type="ECO:0000313" key="6">
    <source>
        <dbReference type="EMBL" id="CEP00842.1"/>
    </source>
</evidence>
<keyword evidence="7" id="KW-0496">Mitochondrion</keyword>
<dbReference type="CDD" id="cd21219">
    <property type="entry name" value="CH_PLS_FIM_rpt3"/>
    <property type="match status" value="1"/>
</dbReference>
<dbReference type="GO" id="GO:0051015">
    <property type="term" value="F:actin filament binding"/>
    <property type="evidence" value="ECO:0007669"/>
    <property type="project" value="InterPro"/>
</dbReference>
<dbReference type="Pfam" id="PF00307">
    <property type="entry name" value="CH"/>
    <property type="match status" value="4"/>
</dbReference>
<accession>A0A0G4J002</accession>
<dbReference type="InterPro" id="IPR039959">
    <property type="entry name" value="Fimbrin/Plastin"/>
</dbReference>
<evidence type="ECO:0000256" key="3">
    <source>
        <dbReference type="ARBA" id="ARBA00022837"/>
    </source>
</evidence>
<keyword evidence="8" id="KW-1185">Reference proteome</keyword>
<dbReference type="EMBL" id="OVEO01000020">
    <property type="protein sequence ID" value="SPR01970.1"/>
    <property type="molecule type" value="Genomic_DNA"/>
</dbReference>
<evidence type="ECO:0000259" key="5">
    <source>
        <dbReference type="PROSITE" id="PS50021"/>
    </source>
</evidence>
<protein>
    <recommendedName>
        <fullName evidence="5">Calponin-homology (CH) domain-containing protein</fullName>
    </recommendedName>
</protein>
<dbReference type="FunFam" id="1.10.418.10:FF:000042">
    <property type="entry name" value="Fimbrin, putative"/>
    <property type="match status" value="1"/>
</dbReference>
<dbReference type="PROSITE" id="PS50021">
    <property type="entry name" value="CH"/>
    <property type="match status" value="4"/>
</dbReference>
<proteinExistence type="predicted"/>